<dbReference type="EMBL" id="HBHW01032494">
    <property type="protein sequence ID" value="CAE0056981.1"/>
    <property type="molecule type" value="Transcribed_RNA"/>
</dbReference>
<protein>
    <submittedName>
        <fullName evidence="1">Uncharacterized protein</fullName>
    </submittedName>
</protein>
<dbReference type="AlphaFoldDB" id="A0A7S3EJS4"/>
<name>A0A7S3EJS4_9RHOD</name>
<accession>A0A7S3EJS4</accession>
<evidence type="ECO:0000313" key="1">
    <source>
        <dbReference type="EMBL" id="CAE0056981.1"/>
    </source>
</evidence>
<reference evidence="1" key="1">
    <citation type="submission" date="2021-01" db="EMBL/GenBank/DDBJ databases">
        <authorList>
            <person name="Corre E."/>
            <person name="Pelletier E."/>
            <person name="Niang G."/>
            <person name="Scheremetjew M."/>
            <person name="Finn R."/>
            <person name="Kale V."/>
            <person name="Holt S."/>
            <person name="Cochrane G."/>
            <person name="Meng A."/>
            <person name="Brown T."/>
            <person name="Cohen L."/>
        </authorList>
    </citation>
    <scope>NUCLEOTIDE SEQUENCE</scope>
    <source>
        <strain evidence="1">CCMP 769</strain>
    </source>
</reference>
<proteinExistence type="predicted"/>
<sequence>MTSNGPRNSLRYPSTVAPPFPAFWQATLLPRRKRFSAKLTAVIEIPSIRLLQTLATCPLPTSPQEIALFPMHMNNDSSGLKVSSEHPAMKVKVRLTAPGTPPETGASMKSALEFLVARAAESSFAVAGSIVEESIKTDLDLASTKSPSRCQTISR</sequence>
<organism evidence="1">
    <name type="scientific">Rhodosorus marinus</name>
    <dbReference type="NCBI Taxonomy" id="101924"/>
    <lineage>
        <taxon>Eukaryota</taxon>
        <taxon>Rhodophyta</taxon>
        <taxon>Stylonematophyceae</taxon>
        <taxon>Stylonematales</taxon>
        <taxon>Stylonemataceae</taxon>
        <taxon>Rhodosorus</taxon>
    </lineage>
</organism>
<gene>
    <name evidence="1" type="ORF">RMAR00112_LOCUS25027</name>
</gene>